<feature type="transmembrane region" description="Helical" evidence="7">
    <location>
        <begin position="105"/>
        <end position="127"/>
    </location>
</feature>
<dbReference type="PROSITE" id="PS50928">
    <property type="entry name" value="ABC_TM1"/>
    <property type="match status" value="1"/>
</dbReference>
<name>A0A097APS3_THEKI</name>
<sequence>MVEITREKFERVGPNIEESQAIIRPSMTYWQDAWRRLKMNKVAMASLVFLILLGIMAIIGPYLLPYKYSDQNLMMTNKPPSAEHWFGTDYLGRDLFVRTWMGARISLTIGIAAALLDGIIGVIYGGISGYFGGQVDNVMMRIVDILYGIPYLILVILLMLVMGPGIVTIITAMVITGWVGMARLVRGQVLQLKEQEFVMAAKTLGASPGRIIMKHLIPNTLGPIIVSITFDVPAAIFTEAFLSYIGLGVQPPLASWGTLANDATNVLLMYPYQLFFPAFFISITMLSFNLLGDGLRDALDPRLRK</sequence>
<keyword evidence="4 7" id="KW-0812">Transmembrane</keyword>
<dbReference type="STRING" id="2325.TKV_c05960"/>
<dbReference type="eggNOG" id="COG1173">
    <property type="taxonomic scope" value="Bacteria"/>
</dbReference>
<dbReference type="InterPro" id="IPR000515">
    <property type="entry name" value="MetI-like"/>
</dbReference>
<evidence type="ECO:0000313" key="10">
    <source>
        <dbReference type="Proteomes" id="UP000029669"/>
    </source>
</evidence>
<evidence type="ECO:0000313" key="9">
    <source>
        <dbReference type="EMBL" id="AIS51792.1"/>
    </source>
</evidence>
<dbReference type="OrthoDB" id="9797852at2"/>
<evidence type="ECO:0000256" key="4">
    <source>
        <dbReference type="ARBA" id="ARBA00022692"/>
    </source>
</evidence>
<dbReference type="PANTHER" id="PTHR43386:SF22">
    <property type="entry name" value="OLIGOPEPTIDE TRANSPORT SYSTEM PERMEASE PROTEIN OPPC"/>
    <property type="match status" value="1"/>
</dbReference>
<dbReference type="GO" id="GO:0055085">
    <property type="term" value="P:transmembrane transport"/>
    <property type="evidence" value="ECO:0007669"/>
    <property type="project" value="InterPro"/>
</dbReference>
<proteinExistence type="inferred from homology"/>
<reference evidence="10" key="1">
    <citation type="journal article" date="2015" name="Genome Announc.">
        <title>Whole-Genome Sequences of 80 Environmental and Clinical Isolates of Burkholderia pseudomallei.</title>
        <authorList>
            <person name="Johnson S.L."/>
            <person name="Baker A.L."/>
            <person name="Chain P.S."/>
            <person name="Currie B.J."/>
            <person name="Daligault H.E."/>
            <person name="Davenport K.W."/>
            <person name="Davis C.B."/>
            <person name="Inglis T.J."/>
            <person name="Kaestli M."/>
            <person name="Koren S."/>
            <person name="Mayo M."/>
            <person name="Merritt A.J."/>
            <person name="Price E.P."/>
            <person name="Sarovich D.S."/>
            <person name="Warner J."/>
            <person name="Rosovitz M.J."/>
        </authorList>
    </citation>
    <scope>NUCLEOTIDE SEQUENCE [LARGE SCALE GENOMIC DNA]</scope>
    <source>
        <strain evidence="10">DSM 2030</strain>
    </source>
</reference>
<feature type="transmembrane region" description="Helical" evidence="7">
    <location>
        <begin position="42"/>
        <end position="64"/>
    </location>
</feature>
<evidence type="ECO:0000256" key="6">
    <source>
        <dbReference type="ARBA" id="ARBA00023136"/>
    </source>
</evidence>
<evidence type="ECO:0000256" key="7">
    <source>
        <dbReference type="RuleBase" id="RU363032"/>
    </source>
</evidence>
<dbReference type="GO" id="GO:0005886">
    <property type="term" value="C:plasma membrane"/>
    <property type="evidence" value="ECO:0007669"/>
    <property type="project" value="UniProtKB-SubCell"/>
</dbReference>
<dbReference type="InterPro" id="IPR035906">
    <property type="entry name" value="MetI-like_sf"/>
</dbReference>
<dbReference type="HOGENOM" id="CLU_028518_1_1_9"/>
<dbReference type="Pfam" id="PF00528">
    <property type="entry name" value="BPD_transp_1"/>
    <property type="match status" value="1"/>
</dbReference>
<dbReference type="InterPro" id="IPR025966">
    <property type="entry name" value="OppC_N"/>
</dbReference>
<evidence type="ECO:0000256" key="3">
    <source>
        <dbReference type="ARBA" id="ARBA00022475"/>
    </source>
</evidence>
<evidence type="ECO:0000256" key="5">
    <source>
        <dbReference type="ARBA" id="ARBA00022989"/>
    </source>
</evidence>
<evidence type="ECO:0000259" key="8">
    <source>
        <dbReference type="PROSITE" id="PS50928"/>
    </source>
</evidence>
<dbReference type="Gene3D" id="1.10.3720.10">
    <property type="entry name" value="MetI-like"/>
    <property type="match status" value="1"/>
</dbReference>
<keyword evidence="3" id="KW-1003">Cell membrane</keyword>
<keyword evidence="10" id="KW-1185">Reference proteome</keyword>
<comment type="similarity">
    <text evidence="7">Belongs to the binding-protein-dependent transport system permease family.</text>
</comment>
<gene>
    <name evidence="9" type="primary">dppC1</name>
    <name evidence="9" type="ORF">TKV_c05960</name>
</gene>
<dbReference type="EMBL" id="CP009170">
    <property type="protein sequence ID" value="AIS51792.1"/>
    <property type="molecule type" value="Genomic_DNA"/>
</dbReference>
<keyword evidence="6 7" id="KW-0472">Membrane</keyword>
<dbReference type="Pfam" id="PF12911">
    <property type="entry name" value="OppC_N"/>
    <property type="match status" value="1"/>
</dbReference>
<organism evidence="9 10">
    <name type="scientific">Thermoanaerobacter kivui</name>
    <name type="common">Acetogenium kivui</name>
    <dbReference type="NCBI Taxonomy" id="2325"/>
    <lineage>
        <taxon>Bacteria</taxon>
        <taxon>Bacillati</taxon>
        <taxon>Bacillota</taxon>
        <taxon>Clostridia</taxon>
        <taxon>Thermoanaerobacterales</taxon>
        <taxon>Thermoanaerobacteraceae</taxon>
        <taxon>Thermoanaerobacter</taxon>
    </lineage>
</organism>
<dbReference type="Proteomes" id="UP000029669">
    <property type="component" value="Chromosome"/>
</dbReference>
<dbReference type="CDD" id="cd06261">
    <property type="entry name" value="TM_PBP2"/>
    <property type="match status" value="1"/>
</dbReference>
<comment type="subcellular location">
    <subcellularLocation>
        <location evidence="1 7">Cell membrane</location>
        <topology evidence="1 7">Multi-pass membrane protein</topology>
    </subcellularLocation>
</comment>
<evidence type="ECO:0000256" key="2">
    <source>
        <dbReference type="ARBA" id="ARBA00022448"/>
    </source>
</evidence>
<dbReference type="PANTHER" id="PTHR43386">
    <property type="entry name" value="OLIGOPEPTIDE TRANSPORT SYSTEM PERMEASE PROTEIN APPC"/>
    <property type="match status" value="1"/>
</dbReference>
<protein>
    <submittedName>
        <fullName evidence="9">Dipeptide transport system permease protein DppC</fullName>
    </submittedName>
</protein>
<evidence type="ECO:0000256" key="1">
    <source>
        <dbReference type="ARBA" id="ARBA00004651"/>
    </source>
</evidence>
<dbReference type="RefSeq" id="WP_049684686.1">
    <property type="nucleotide sequence ID" value="NZ_CP009170.1"/>
</dbReference>
<feature type="transmembrane region" description="Helical" evidence="7">
    <location>
        <begin position="220"/>
        <end position="247"/>
    </location>
</feature>
<dbReference type="KEGG" id="tki:TKV_c05960"/>
<dbReference type="SUPFAM" id="SSF161098">
    <property type="entry name" value="MetI-like"/>
    <property type="match status" value="1"/>
</dbReference>
<dbReference type="InterPro" id="IPR050366">
    <property type="entry name" value="BP-dependent_transpt_permease"/>
</dbReference>
<dbReference type="AlphaFoldDB" id="A0A097APS3"/>
<accession>A0A097APS3</accession>
<feature type="domain" description="ABC transmembrane type-1" evidence="8">
    <location>
        <begin position="103"/>
        <end position="292"/>
    </location>
</feature>
<keyword evidence="2 7" id="KW-0813">Transport</keyword>
<keyword evidence="5 7" id="KW-1133">Transmembrane helix</keyword>
<feature type="transmembrane region" description="Helical" evidence="7">
    <location>
        <begin position="274"/>
        <end position="295"/>
    </location>
</feature>